<dbReference type="InterPro" id="IPR010927">
    <property type="entry name" value="T4SS_TraH"/>
</dbReference>
<keyword evidence="3" id="KW-1185">Reference proteome</keyword>
<accession>A0A2N4UNJ9</accession>
<dbReference type="EMBL" id="NPIB01000027">
    <property type="protein sequence ID" value="PLC56589.1"/>
    <property type="molecule type" value="Genomic_DNA"/>
</dbReference>
<evidence type="ECO:0000313" key="3">
    <source>
        <dbReference type="Proteomes" id="UP000234420"/>
    </source>
</evidence>
<protein>
    <submittedName>
        <fullName evidence="2">Conjugal transfer protein TraH</fullName>
    </submittedName>
</protein>
<reference evidence="2 3" key="1">
    <citation type="journal article" date="2018" name="Syst. Appl. Microbiol.">
        <title>Photobacterium carnosum sp. nov., isolated from spoiled modified atmosphere packaged poultry meat.</title>
        <authorList>
            <person name="Hilgarth M."/>
            <person name="Fuertes S."/>
            <person name="Ehrmann M."/>
            <person name="Vogel R.F."/>
        </authorList>
    </citation>
    <scope>NUCLEOTIDE SEQUENCE [LARGE SCALE GENOMIC DNA]</scope>
    <source>
        <strain evidence="2 3">TMW 2.2021</strain>
    </source>
</reference>
<dbReference type="RefSeq" id="WP_101769909.1">
    <property type="nucleotide sequence ID" value="NZ_BPPU01000005.1"/>
</dbReference>
<proteinExistence type="predicted"/>
<comment type="caution">
    <text evidence="2">The sequence shown here is derived from an EMBL/GenBank/DDBJ whole genome shotgun (WGS) entry which is preliminary data.</text>
</comment>
<dbReference type="Pfam" id="PF06122">
    <property type="entry name" value="TraH"/>
    <property type="match status" value="1"/>
</dbReference>
<evidence type="ECO:0000256" key="1">
    <source>
        <dbReference type="SAM" id="SignalP"/>
    </source>
</evidence>
<feature type="signal peptide" evidence="1">
    <location>
        <begin position="1"/>
        <end position="18"/>
    </location>
</feature>
<keyword evidence="1" id="KW-0732">Signal</keyword>
<feature type="chain" id="PRO_5014963143" evidence="1">
    <location>
        <begin position="19"/>
        <end position="451"/>
    </location>
</feature>
<evidence type="ECO:0000313" key="2">
    <source>
        <dbReference type="EMBL" id="PLC56589.1"/>
    </source>
</evidence>
<dbReference type="Proteomes" id="UP000234420">
    <property type="component" value="Unassembled WGS sequence"/>
</dbReference>
<name>A0A2N4UNJ9_9GAMM</name>
<gene>
    <name evidence="2" type="ORF">CIK00_17355</name>
</gene>
<organism evidence="2 3">
    <name type="scientific">Photobacterium carnosum</name>
    <dbReference type="NCBI Taxonomy" id="2023717"/>
    <lineage>
        <taxon>Bacteria</taxon>
        <taxon>Pseudomonadati</taxon>
        <taxon>Pseudomonadota</taxon>
        <taxon>Gammaproteobacteria</taxon>
        <taxon>Vibrionales</taxon>
        <taxon>Vibrionaceae</taxon>
        <taxon>Photobacterium</taxon>
    </lineage>
</organism>
<sequence>MKLLPFLIALTLSTPAAASIDGDLGQFFDGLNYNTTTPQAYKGQAASYYTGGSAFIRTPVRQAQIASVSLPSISAGCGGIDLFAGGFSYINSDQLVAMGKSIVSSAIPFAVDLALQTWAPQLKNVKDRLESIAQRINSLSVNSCEAAQSSVAALSGFAGVGNKQYICATMGTQNNSFSDWAAAKNGCNSEGEVNKQTANATKDPNLKDAITANRNIIWYSLMKNGFLVGDKQLAEFFMSLSGTIIYDAKTNMQRYPSLFTTNNNLVKHILEGGTVKLYRCDKQGQNECLQPTQVDYEFKKDKTLKIKISKLLNDIVTNYKTDTPLTKAQQAFLESITLPILKMMTVSLESGTQPNVAAYSDVISTDLIASYLQNALTVIQGSISSHGSNPDDIDKLYAVIESVNQQLRLTRIQALQTLEAEHAIIESMMQLEKQVEGNFSAKTRANLQFKE</sequence>
<dbReference type="AlphaFoldDB" id="A0A2N4UNJ9"/>